<reference evidence="2 3" key="1">
    <citation type="journal article" date="2014" name="Int. J. Syst. Evol. Microbiol.">
        <title>Complete genome sequence of Corynebacterium casei LMG S-19264T (=DSM 44701T), isolated from a smear-ripened cheese.</title>
        <authorList>
            <consortium name="US DOE Joint Genome Institute (JGI-PGF)"/>
            <person name="Walter F."/>
            <person name="Albersmeier A."/>
            <person name="Kalinowski J."/>
            <person name="Ruckert C."/>
        </authorList>
    </citation>
    <scope>NUCLEOTIDE SEQUENCE [LARGE SCALE GENOMIC DNA]</scope>
    <source>
        <strain evidence="2 3">IBRC-M 10912</strain>
    </source>
</reference>
<proteinExistence type="predicted"/>
<feature type="compositionally biased region" description="Acidic residues" evidence="1">
    <location>
        <begin position="34"/>
        <end position="84"/>
    </location>
</feature>
<dbReference type="Proteomes" id="UP001595821">
    <property type="component" value="Unassembled WGS sequence"/>
</dbReference>
<dbReference type="GeneID" id="71852316"/>
<evidence type="ECO:0000313" key="2">
    <source>
        <dbReference type="EMBL" id="MFC4245504.1"/>
    </source>
</evidence>
<dbReference type="AlphaFoldDB" id="A0ABD5NTW2"/>
<dbReference type="PROSITE" id="PS51257">
    <property type="entry name" value="PROKAR_LIPOPROTEIN"/>
    <property type="match status" value="1"/>
</dbReference>
<evidence type="ECO:0000313" key="3">
    <source>
        <dbReference type="Proteomes" id="UP001595821"/>
    </source>
</evidence>
<name>A0ABD5NTW2_9EURY</name>
<feature type="region of interest" description="Disordered" evidence="1">
    <location>
        <begin position="24"/>
        <end position="85"/>
    </location>
</feature>
<gene>
    <name evidence="2" type="ORF">ACFOZ7_00550</name>
</gene>
<protein>
    <submittedName>
        <fullName evidence="2">Uncharacterized protein</fullName>
    </submittedName>
</protein>
<feature type="region of interest" description="Disordered" evidence="1">
    <location>
        <begin position="214"/>
        <end position="245"/>
    </location>
</feature>
<sequence length="245" mass="25992">MNLTRRRMLYGSSLVGTSMMAGCLESGVGASGNDDQDGDENGDGGDDGNESDDGDDENDGTGDADEKNDDGESDEGDDGDDGGESEYVLADYETLFYTVNRGETDAQPLFSKEDAADVVDDERLSETDREAVEKFVEKTDFDRAKLLQVQVRVPNLCYELEVDSVETDADGLTAHVSAVDTSGPDEMCAQMIAVRTVLVRAVFESEVPKSGSVTITDAQGGTHGIGYSVGHDEASADAESDGTDH</sequence>
<dbReference type="EMBL" id="JBHSDJ010000002">
    <property type="protein sequence ID" value="MFC4245504.1"/>
    <property type="molecule type" value="Genomic_DNA"/>
</dbReference>
<dbReference type="RefSeq" id="WP_246971330.1">
    <property type="nucleotide sequence ID" value="NZ_CP095397.1"/>
</dbReference>
<accession>A0ABD5NTW2</accession>
<comment type="caution">
    <text evidence="2">The sequence shown here is derived from an EMBL/GenBank/DDBJ whole genome shotgun (WGS) entry which is preliminary data.</text>
</comment>
<organism evidence="2 3">
    <name type="scientific">Natribaculum luteum</name>
    <dbReference type="NCBI Taxonomy" id="1586232"/>
    <lineage>
        <taxon>Archaea</taxon>
        <taxon>Methanobacteriati</taxon>
        <taxon>Methanobacteriota</taxon>
        <taxon>Stenosarchaea group</taxon>
        <taxon>Halobacteria</taxon>
        <taxon>Halobacteriales</taxon>
        <taxon>Natrialbaceae</taxon>
        <taxon>Natribaculum</taxon>
    </lineage>
</organism>
<feature type="compositionally biased region" description="Acidic residues" evidence="1">
    <location>
        <begin position="235"/>
        <end position="245"/>
    </location>
</feature>
<evidence type="ECO:0000256" key="1">
    <source>
        <dbReference type="SAM" id="MobiDB-lite"/>
    </source>
</evidence>